<evidence type="ECO:0000256" key="1">
    <source>
        <dbReference type="SAM" id="MobiDB-lite"/>
    </source>
</evidence>
<keyword evidence="3" id="KW-1185">Reference proteome</keyword>
<gene>
    <name evidence="2" type="ORF">Salat_2544000</name>
</gene>
<evidence type="ECO:0000313" key="2">
    <source>
        <dbReference type="EMBL" id="KAK4417184.1"/>
    </source>
</evidence>
<feature type="compositionally biased region" description="Basic and acidic residues" evidence="1">
    <location>
        <begin position="81"/>
        <end position="109"/>
    </location>
</feature>
<reference evidence="2" key="2">
    <citation type="journal article" date="2024" name="Plant">
        <title>Genomic evolution and insights into agronomic trait innovations of Sesamum species.</title>
        <authorList>
            <person name="Miao H."/>
            <person name="Wang L."/>
            <person name="Qu L."/>
            <person name="Liu H."/>
            <person name="Sun Y."/>
            <person name="Le M."/>
            <person name="Wang Q."/>
            <person name="Wei S."/>
            <person name="Zheng Y."/>
            <person name="Lin W."/>
            <person name="Duan Y."/>
            <person name="Cao H."/>
            <person name="Xiong S."/>
            <person name="Wang X."/>
            <person name="Wei L."/>
            <person name="Li C."/>
            <person name="Ma Q."/>
            <person name="Ju M."/>
            <person name="Zhao R."/>
            <person name="Li G."/>
            <person name="Mu C."/>
            <person name="Tian Q."/>
            <person name="Mei H."/>
            <person name="Zhang T."/>
            <person name="Gao T."/>
            <person name="Zhang H."/>
        </authorList>
    </citation>
    <scope>NUCLEOTIDE SEQUENCE</scope>
    <source>
        <strain evidence="2">3651</strain>
    </source>
</reference>
<proteinExistence type="predicted"/>
<name>A0AAE2CCK2_9LAMI</name>
<sequence length="124" mass="13117">MKLKVGVTSPPYLGDAGRPLFFERPSSPGAVAPENFVSDGADPQRRKGRVAVAQTKNELASSGGGESFRRGEAGRRQVACDGKEGRRFREGRRQRSEGWGRSGGEERAAKGGGPVVSGLGKMNS</sequence>
<dbReference type="AlphaFoldDB" id="A0AAE2CCK2"/>
<organism evidence="2 3">
    <name type="scientific">Sesamum alatum</name>
    <dbReference type="NCBI Taxonomy" id="300844"/>
    <lineage>
        <taxon>Eukaryota</taxon>
        <taxon>Viridiplantae</taxon>
        <taxon>Streptophyta</taxon>
        <taxon>Embryophyta</taxon>
        <taxon>Tracheophyta</taxon>
        <taxon>Spermatophyta</taxon>
        <taxon>Magnoliopsida</taxon>
        <taxon>eudicotyledons</taxon>
        <taxon>Gunneridae</taxon>
        <taxon>Pentapetalae</taxon>
        <taxon>asterids</taxon>
        <taxon>lamiids</taxon>
        <taxon>Lamiales</taxon>
        <taxon>Pedaliaceae</taxon>
        <taxon>Sesamum</taxon>
    </lineage>
</organism>
<evidence type="ECO:0000313" key="3">
    <source>
        <dbReference type="Proteomes" id="UP001293254"/>
    </source>
</evidence>
<dbReference type="EMBL" id="JACGWO010000010">
    <property type="protein sequence ID" value="KAK4417184.1"/>
    <property type="molecule type" value="Genomic_DNA"/>
</dbReference>
<protein>
    <submittedName>
        <fullName evidence="2">Uncharacterized protein</fullName>
    </submittedName>
</protein>
<accession>A0AAE2CCK2</accession>
<reference evidence="2" key="1">
    <citation type="submission" date="2020-06" db="EMBL/GenBank/DDBJ databases">
        <authorList>
            <person name="Li T."/>
            <person name="Hu X."/>
            <person name="Zhang T."/>
            <person name="Song X."/>
            <person name="Zhang H."/>
            <person name="Dai N."/>
            <person name="Sheng W."/>
            <person name="Hou X."/>
            <person name="Wei L."/>
        </authorList>
    </citation>
    <scope>NUCLEOTIDE SEQUENCE</scope>
    <source>
        <strain evidence="2">3651</strain>
        <tissue evidence="2">Leaf</tissue>
    </source>
</reference>
<feature type="region of interest" description="Disordered" evidence="1">
    <location>
        <begin position="1"/>
        <end position="124"/>
    </location>
</feature>
<dbReference type="Proteomes" id="UP001293254">
    <property type="component" value="Unassembled WGS sequence"/>
</dbReference>
<comment type="caution">
    <text evidence="2">The sequence shown here is derived from an EMBL/GenBank/DDBJ whole genome shotgun (WGS) entry which is preliminary data.</text>
</comment>